<dbReference type="AlphaFoldDB" id="A0A1W5D9K5"/>
<evidence type="ECO:0000256" key="2">
    <source>
        <dbReference type="ARBA" id="ARBA00022448"/>
    </source>
</evidence>
<protein>
    <recommendedName>
        <fullName evidence="4">Exocyst complex protein EXO70</fullName>
    </recommendedName>
</protein>
<dbReference type="GO" id="GO:0005935">
    <property type="term" value="C:cellular bud neck"/>
    <property type="evidence" value="ECO:0007669"/>
    <property type="project" value="UniProtKB-SubCell"/>
</dbReference>
<proteinExistence type="inferred from homology"/>
<comment type="subcellular location">
    <subcellularLocation>
        <location evidence="4">Bud</location>
    </subcellularLocation>
    <subcellularLocation>
        <location evidence="4">Bud neck</location>
    </subcellularLocation>
</comment>
<dbReference type="Pfam" id="PF03081">
    <property type="entry name" value="Exo70_C"/>
    <property type="match status" value="1"/>
</dbReference>
<dbReference type="Pfam" id="PF20669">
    <property type="entry name" value="Exo70_N"/>
    <property type="match status" value="1"/>
</dbReference>
<evidence type="ECO:0000256" key="1">
    <source>
        <dbReference type="ARBA" id="ARBA00006756"/>
    </source>
</evidence>
<dbReference type="GO" id="GO:0015031">
    <property type="term" value="P:protein transport"/>
    <property type="evidence" value="ECO:0007669"/>
    <property type="project" value="UniProtKB-KW"/>
</dbReference>
<dbReference type="PANTHER" id="PTHR12542">
    <property type="entry name" value="EXOCYST COMPLEX PROTEIN EXO70"/>
    <property type="match status" value="1"/>
</dbReference>
<dbReference type="InterPro" id="IPR016159">
    <property type="entry name" value="Cullin_repeat-like_dom_sf"/>
</dbReference>
<keyword evidence="3 4" id="KW-0268">Exocytosis</keyword>
<comment type="similarity">
    <text evidence="1 4">Belongs to the EXO70 family.</text>
</comment>
<feature type="compositionally biased region" description="Low complexity" evidence="5">
    <location>
        <begin position="9"/>
        <end position="21"/>
    </location>
</feature>
<dbReference type="InterPro" id="IPR046364">
    <property type="entry name" value="Exo70_C"/>
</dbReference>
<dbReference type="SUPFAM" id="SSF74788">
    <property type="entry name" value="Cullin repeat-like"/>
    <property type="match status" value="1"/>
</dbReference>
<keyword evidence="2 4" id="KW-0813">Transport</keyword>
<dbReference type="Gene3D" id="1.20.1280.170">
    <property type="entry name" value="Exocyst complex component Exo70"/>
    <property type="match status" value="1"/>
</dbReference>
<evidence type="ECO:0000256" key="4">
    <source>
        <dbReference type="RuleBase" id="RU365026"/>
    </source>
</evidence>
<name>A0A1W5D9K5_9LECA</name>
<dbReference type="GO" id="GO:0006887">
    <property type="term" value="P:exocytosis"/>
    <property type="evidence" value="ECO:0007669"/>
    <property type="project" value="UniProtKB-KW"/>
</dbReference>
<keyword evidence="8" id="KW-1185">Reference proteome</keyword>
<keyword evidence="4" id="KW-0653">Protein transport</keyword>
<dbReference type="PANTHER" id="PTHR12542:SF41">
    <property type="entry name" value="EXOCYST COMPLEX COMPONENT 7"/>
    <property type="match status" value="1"/>
</dbReference>
<dbReference type="Proteomes" id="UP000192927">
    <property type="component" value="Unassembled WGS sequence"/>
</dbReference>
<feature type="compositionally biased region" description="Low complexity" evidence="5">
    <location>
        <begin position="56"/>
        <end position="67"/>
    </location>
</feature>
<accession>A0A1W5D9K5</accession>
<feature type="compositionally biased region" description="Low complexity" evidence="5">
    <location>
        <begin position="38"/>
        <end position="47"/>
    </location>
</feature>
<evidence type="ECO:0000313" key="7">
    <source>
        <dbReference type="EMBL" id="SLM39721.1"/>
    </source>
</evidence>
<feature type="domain" description="Exocyst complex subunit Exo70 C-terminal" evidence="6">
    <location>
        <begin position="391"/>
        <end position="777"/>
    </location>
</feature>
<comment type="function">
    <text evidence="4">Involved in the secretory pathway as part of the exocyst complex which tethers secretory vesicles to the sites of exocytosis. Also plays a role in the assembly of the exocyst.</text>
</comment>
<feature type="compositionally biased region" description="Acidic residues" evidence="5">
    <location>
        <begin position="68"/>
        <end position="91"/>
    </location>
</feature>
<evidence type="ECO:0000259" key="6">
    <source>
        <dbReference type="Pfam" id="PF03081"/>
    </source>
</evidence>
<evidence type="ECO:0000256" key="5">
    <source>
        <dbReference type="SAM" id="MobiDB-lite"/>
    </source>
</evidence>
<sequence>MLFRIRNPSASSTESLSSLAPPENPFEDSAEYDYALPDVYSSQSESVDSSDENYFSDLDSSDQNDSSGLDENDSSDLDFSDNENDSSDLDSSDEHDHHVLSPDVTFGIRLEIDLLELTKREIVDLVAPYAERLAALIESLVEFRLMMASQRNVAHAEESAEVAVFYATLEKLKSLTKKIQGSLTRLEANGRVVSEAVGPVHDNTQSSQTLIQNLERISSAIDQLQKPLEGKAREEKIIYAGPNEVGVQEYMASLKRIDQALANMNATNLRVNQQTVGDLKNLLSHGTRQLHAVFRSILNEDLQPVEPLHYITKHLPFPTLPEDKTAILRSIELCLSWSASHGESTDRESLTIQTYSAMRGLYIANSLHNLATASIITARKKSPDENYRQNTNGIGTYATGLEKMLLAEYQSIVAVFSQANWAAVFKLTYIRPLVDFEKTLRDLNSHINSNITTDCFLAYELIDIVTPISVRLEDWAGARKPALADALKQIRGTAKFSLGELLEEVRKRIQNMQVLPGDGAAIPLTTAIMTRLQTMILYPLPLYSIMTEMGDGNWLSASSASSSSASMSSAHSVDLVADGRQLLAHYVNDTIDTLLQSLDSRARVLLKSKSIPGVFLANNIAVINRMIHSSDLASVLSVSPSPPKWDIWRKKGNSAYLDSWKEACSALLDVQYTSRGARPPSGSQGMIDSAAVIKGLGSKEKDAIKEKFKTFNTIFDELSAKHMGLAMEREVRSQLSREVAAMIEPLYGRFWDRYHEIDKGKGKYVKYDKGGLSGQLAQLALI</sequence>
<reference evidence="8" key="1">
    <citation type="submission" date="2017-03" db="EMBL/GenBank/DDBJ databases">
        <authorList>
            <person name="Sharma R."/>
            <person name="Thines M."/>
        </authorList>
    </citation>
    <scope>NUCLEOTIDE SEQUENCE [LARGE SCALE GENOMIC DNA]</scope>
</reference>
<dbReference type="GO" id="GO:0005546">
    <property type="term" value="F:phosphatidylinositol-4,5-bisphosphate binding"/>
    <property type="evidence" value="ECO:0007669"/>
    <property type="project" value="InterPro"/>
</dbReference>
<feature type="region of interest" description="Disordered" evidence="5">
    <location>
        <begin position="1"/>
        <end position="97"/>
    </location>
</feature>
<evidence type="ECO:0000313" key="8">
    <source>
        <dbReference type="Proteomes" id="UP000192927"/>
    </source>
</evidence>
<evidence type="ECO:0000256" key="3">
    <source>
        <dbReference type="ARBA" id="ARBA00022483"/>
    </source>
</evidence>
<dbReference type="GO" id="GO:0000145">
    <property type="term" value="C:exocyst"/>
    <property type="evidence" value="ECO:0007669"/>
    <property type="project" value="InterPro"/>
</dbReference>
<dbReference type="InterPro" id="IPR004140">
    <property type="entry name" value="Exo70"/>
</dbReference>
<organism evidence="7 8">
    <name type="scientific">Lasallia pustulata</name>
    <dbReference type="NCBI Taxonomy" id="136370"/>
    <lineage>
        <taxon>Eukaryota</taxon>
        <taxon>Fungi</taxon>
        <taxon>Dikarya</taxon>
        <taxon>Ascomycota</taxon>
        <taxon>Pezizomycotina</taxon>
        <taxon>Lecanoromycetes</taxon>
        <taxon>OSLEUM clade</taxon>
        <taxon>Umbilicariomycetidae</taxon>
        <taxon>Umbilicariales</taxon>
        <taxon>Umbilicariaceae</taxon>
        <taxon>Lasallia</taxon>
    </lineage>
</organism>
<dbReference type="EMBL" id="FWEW01003541">
    <property type="protein sequence ID" value="SLM39721.1"/>
    <property type="molecule type" value="Genomic_DNA"/>
</dbReference>